<name>A0A8C4SLE0_ERPCA</name>
<evidence type="ECO:0000313" key="2">
    <source>
        <dbReference type="Proteomes" id="UP000694620"/>
    </source>
</evidence>
<dbReference type="Proteomes" id="UP000694620">
    <property type="component" value="Chromosome 12"/>
</dbReference>
<dbReference type="SUPFAM" id="SSF48613">
    <property type="entry name" value="Heme oxygenase-like"/>
    <property type="match status" value="1"/>
</dbReference>
<dbReference type="InterPro" id="IPR050967">
    <property type="entry name" value="Thiamine_Salvage_TenA"/>
</dbReference>
<dbReference type="GeneID" id="114661545"/>
<dbReference type="PANTHER" id="PTHR43198">
    <property type="entry name" value="BIFUNCTIONAL TH2 PROTEIN"/>
    <property type="match status" value="1"/>
</dbReference>
<dbReference type="PANTHER" id="PTHR43198:SF2">
    <property type="entry name" value="SI:CH1073-67J19.1-RELATED"/>
    <property type="match status" value="1"/>
</dbReference>
<dbReference type="RefSeq" id="XP_028670513.1">
    <property type="nucleotide sequence ID" value="XM_028814680.2"/>
</dbReference>
<dbReference type="GeneTree" id="ENSGT01150000288968"/>
<dbReference type="AlphaFoldDB" id="A0A8C4SLE0"/>
<evidence type="ECO:0000313" key="1">
    <source>
        <dbReference type="Ensembl" id="ENSECRP00000018684.1"/>
    </source>
</evidence>
<sequence length="239" mass="27649">MWILLLSLLGSCVARSVYHEDNYEGVLRNASYQTTTSPEQSLYDWLWNESQDIVGKVLQTDFLKEMNNNTLQAERYIQMTMQDIYYVAAVVDVLVYAAANSEVSPDIKHFLVGMAKSYDDFAKYLLTTNSIHDSENILPNTAVKVYVESYKQISEMSSDKLYLVVGLLPCSRLWPHIAAWLNTTEDSPYYSFKKSNMKDNSRKKFEALLESYRHEFDESEALLLFRGQLSNELMFFSQL</sequence>
<dbReference type="InterPro" id="IPR016084">
    <property type="entry name" value="Haem_Oase-like_multi-hlx"/>
</dbReference>
<protein>
    <submittedName>
        <fullName evidence="1">Uncharacterized LOC114661545</fullName>
    </submittedName>
</protein>
<keyword evidence="2" id="KW-1185">Reference proteome</keyword>
<reference evidence="1" key="1">
    <citation type="submission" date="2021-06" db="EMBL/GenBank/DDBJ databases">
        <authorList>
            <consortium name="Wellcome Sanger Institute Data Sharing"/>
        </authorList>
    </citation>
    <scope>NUCLEOTIDE SEQUENCE [LARGE SCALE GENOMIC DNA]</scope>
</reference>
<dbReference type="Gene3D" id="1.20.910.10">
    <property type="entry name" value="Heme oxygenase-like"/>
    <property type="match status" value="1"/>
</dbReference>
<reference evidence="1" key="2">
    <citation type="submission" date="2025-08" db="UniProtKB">
        <authorList>
            <consortium name="Ensembl"/>
        </authorList>
    </citation>
    <scope>IDENTIFICATION</scope>
</reference>
<organism evidence="1 2">
    <name type="scientific">Erpetoichthys calabaricus</name>
    <name type="common">Rope fish</name>
    <name type="synonym">Calamoichthys calabaricus</name>
    <dbReference type="NCBI Taxonomy" id="27687"/>
    <lineage>
        <taxon>Eukaryota</taxon>
        <taxon>Metazoa</taxon>
        <taxon>Chordata</taxon>
        <taxon>Craniata</taxon>
        <taxon>Vertebrata</taxon>
        <taxon>Euteleostomi</taxon>
        <taxon>Actinopterygii</taxon>
        <taxon>Polypteriformes</taxon>
        <taxon>Polypteridae</taxon>
        <taxon>Erpetoichthys</taxon>
    </lineage>
</organism>
<gene>
    <name evidence="1" type="primary">LOC114661545</name>
</gene>
<accession>A0A8C4SLE0</accession>
<reference evidence="1" key="3">
    <citation type="submission" date="2025-09" db="UniProtKB">
        <authorList>
            <consortium name="Ensembl"/>
        </authorList>
    </citation>
    <scope>IDENTIFICATION</scope>
</reference>
<dbReference type="Ensembl" id="ENSECRT00000019061.1">
    <property type="protein sequence ID" value="ENSECRP00000018684.1"/>
    <property type="gene ID" value="ENSECRG00000012490.1"/>
</dbReference>
<proteinExistence type="predicted"/>
<dbReference type="OrthoDB" id="6051518at2759"/>
<dbReference type="GO" id="GO:0005829">
    <property type="term" value="C:cytosol"/>
    <property type="evidence" value="ECO:0007669"/>
    <property type="project" value="TreeGrafter"/>
</dbReference>